<sequence>MVSTDWSRSIHLYVGVIALYLSFAFIVHILYDMIQTMQPSHMAGLPRIFYGFSILMLGMGYVGSTIMTQPLLSTLANIGSCTVVLALLCMGYKYVMSAGHQLFFKVCFGFAAIACFGIVLSGIHVVSFPFVVPATPGLWLSAMACTLIACFIVKLNLVPSAAKRYSSLMESSATPMVILDKHKQVLEVNDIGKLNYQMRFHTDFRNYFNYQNDPDAWDQMFAHLDENFTIKGYRIHYLNEDGNENIVLIDASKVNLGCETYYYCMIHEVTQEFQLRTLNEYLAYHDVLTGVYNRAYFEGEVKRKLAQDRKPDGAMIICDLNFFKEINDTYGHQIGDQVLIFTARFWREHLPKPHLFARLGGDEFVMFFEEINSEDLFLKQVNKVRNAFQYNLYRQDQIQIEIVPSIGVAFVGEDGMNYEQLYHTCDTRMYDDKKTVKEQYCMKQVCFNRHHI</sequence>
<feature type="transmembrane region" description="Helical" evidence="1">
    <location>
        <begin position="102"/>
        <end position="126"/>
    </location>
</feature>
<keyword evidence="1" id="KW-0472">Membrane</keyword>
<dbReference type="EMBL" id="FXAE01000016">
    <property type="protein sequence ID" value="SMF23179.1"/>
    <property type="molecule type" value="Genomic_DNA"/>
</dbReference>
<proteinExistence type="predicted"/>
<dbReference type="Proteomes" id="UP000192939">
    <property type="component" value="Unassembled WGS sequence"/>
</dbReference>
<dbReference type="PANTHER" id="PTHR46663:SF2">
    <property type="entry name" value="GGDEF DOMAIN-CONTAINING PROTEIN"/>
    <property type="match status" value="1"/>
</dbReference>
<dbReference type="Gene3D" id="3.30.450.20">
    <property type="entry name" value="PAS domain"/>
    <property type="match status" value="1"/>
</dbReference>
<evidence type="ECO:0000313" key="4">
    <source>
        <dbReference type="Proteomes" id="UP000192939"/>
    </source>
</evidence>
<dbReference type="Pfam" id="PF00990">
    <property type="entry name" value="GGDEF"/>
    <property type="match status" value="1"/>
</dbReference>
<dbReference type="InterPro" id="IPR029787">
    <property type="entry name" value="Nucleotide_cyclase"/>
</dbReference>
<dbReference type="NCBIfam" id="TIGR00254">
    <property type="entry name" value="GGDEF"/>
    <property type="match status" value="1"/>
</dbReference>
<dbReference type="PROSITE" id="PS50887">
    <property type="entry name" value="GGDEF"/>
    <property type="match status" value="1"/>
</dbReference>
<comment type="caution">
    <text evidence="3">The sequence shown here is derived from an EMBL/GenBank/DDBJ whole genome shotgun (WGS) entry which is preliminary data.</text>
</comment>
<evidence type="ECO:0000313" key="3">
    <source>
        <dbReference type="EMBL" id="SMF23179.1"/>
    </source>
</evidence>
<keyword evidence="1" id="KW-1133">Transmembrane helix</keyword>
<evidence type="ECO:0000256" key="1">
    <source>
        <dbReference type="SAM" id="Phobius"/>
    </source>
</evidence>
<dbReference type="CDD" id="cd01949">
    <property type="entry name" value="GGDEF"/>
    <property type="match status" value="1"/>
</dbReference>
<evidence type="ECO:0000259" key="2">
    <source>
        <dbReference type="PROSITE" id="PS50887"/>
    </source>
</evidence>
<feature type="domain" description="GGDEF" evidence="2">
    <location>
        <begin position="311"/>
        <end position="445"/>
    </location>
</feature>
<reference evidence="3 4" key="1">
    <citation type="submission" date="2017-04" db="EMBL/GenBank/DDBJ databases">
        <authorList>
            <person name="Varghese N."/>
            <person name="Submissions S."/>
        </authorList>
    </citation>
    <scope>NUCLEOTIDE SEQUENCE [LARGE SCALE GENOMIC DNA]</scope>
    <source>
        <strain evidence="3 4">J12</strain>
    </source>
</reference>
<name>A0ABY1LX13_9BACL</name>
<dbReference type="SMART" id="SM00267">
    <property type="entry name" value="GGDEF"/>
    <property type="match status" value="1"/>
</dbReference>
<feature type="transmembrane region" description="Helical" evidence="1">
    <location>
        <begin position="138"/>
        <end position="157"/>
    </location>
</feature>
<gene>
    <name evidence="3" type="ORF">SAMN02744124_01989</name>
</gene>
<feature type="transmembrane region" description="Helical" evidence="1">
    <location>
        <begin position="43"/>
        <end position="63"/>
    </location>
</feature>
<accession>A0ABY1LX13</accession>
<feature type="transmembrane region" description="Helical" evidence="1">
    <location>
        <begin position="12"/>
        <end position="31"/>
    </location>
</feature>
<feature type="transmembrane region" description="Helical" evidence="1">
    <location>
        <begin position="75"/>
        <end position="95"/>
    </location>
</feature>
<keyword evidence="4" id="KW-1185">Reference proteome</keyword>
<organism evidence="3 4">
    <name type="scientific">Paenibacillus barengoltzii J12</name>
    <dbReference type="NCBI Taxonomy" id="935846"/>
    <lineage>
        <taxon>Bacteria</taxon>
        <taxon>Bacillati</taxon>
        <taxon>Bacillota</taxon>
        <taxon>Bacilli</taxon>
        <taxon>Bacillales</taxon>
        <taxon>Paenibacillaceae</taxon>
        <taxon>Paenibacillus</taxon>
    </lineage>
</organism>
<dbReference type="InterPro" id="IPR052163">
    <property type="entry name" value="DGC-Regulatory_Protein"/>
</dbReference>
<keyword evidence="1" id="KW-0812">Transmembrane</keyword>
<protein>
    <submittedName>
        <fullName evidence="3">Diguanylate cyclase (GGDEF) domain-containing protein</fullName>
    </submittedName>
</protein>
<dbReference type="PANTHER" id="PTHR46663">
    <property type="entry name" value="DIGUANYLATE CYCLASE DGCT-RELATED"/>
    <property type="match status" value="1"/>
</dbReference>
<dbReference type="InterPro" id="IPR000160">
    <property type="entry name" value="GGDEF_dom"/>
</dbReference>
<dbReference type="SUPFAM" id="SSF55073">
    <property type="entry name" value="Nucleotide cyclase"/>
    <property type="match status" value="1"/>
</dbReference>
<dbReference type="Gene3D" id="3.30.70.270">
    <property type="match status" value="1"/>
</dbReference>
<dbReference type="InterPro" id="IPR043128">
    <property type="entry name" value="Rev_trsase/Diguanyl_cyclase"/>
</dbReference>